<dbReference type="EMBL" id="CAJJDN010000135">
    <property type="protein sequence ID" value="CAD8121894.1"/>
    <property type="molecule type" value="Genomic_DNA"/>
</dbReference>
<gene>
    <name evidence="1" type="ORF">PSON_ATCC_30995.1.T1350036</name>
</gene>
<evidence type="ECO:0000313" key="1">
    <source>
        <dbReference type="EMBL" id="CAD8121894.1"/>
    </source>
</evidence>
<comment type="caution">
    <text evidence="1">The sequence shown here is derived from an EMBL/GenBank/DDBJ whole genome shotgun (WGS) entry which is preliminary data.</text>
</comment>
<dbReference type="Proteomes" id="UP000692954">
    <property type="component" value="Unassembled WGS sequence"/>
</dbReference>
<accession>A0A8S1R3J6</accession>
<dbReference type="OrthoDB" id="319461at2759"/>
<proteinExistence type="predicted"/>
<sequence length="749" mass="88163">MNFLIGNPSNGQQSNQNQQRPIEYEVDILNKRKQRLVKTKIQVKFSSYHQIIYSKDEAILKIEQFYDIFNIPKIMNNMEQLRYLTFQGRQVWNYKKIGKWFAIWDKKSLVYVGGYYMEGQKQGLWKELIKNYWSKAEVLKIGEYKNDNRIGKWSYIYKNMEIDGGYYNLKSKKTGKWIELDERFYDLKQVTFNGEYNQNGKKSGRWNINYCAPYGDEKYKEIGGGLYDKEDDQKKIGRWIELDEQFEFEKQVTYSGEYNKKGIKVGRWDTWFKIVQNKQIGGGSYDKEGGLVKIGRWIELDEGFDRQKQVTYSGEYDIQGRKVGRWDTAFDRKQIGGGSYNKEEIKIGIWIELDEECYDDRQITYNGEYSMNGKKIGRWDIVYNRKQIGGGSYDQEGIKIGMWIELDEGFYNDKQVTYIGEYDMQGKKQGKWGIFFRWEYEKDYNKIGGGSYSQKGDQQKIGRWIELVDGFRFGKQVTYSGEYNTQGIKEGRWNLSYKVELEKDYKQIGGGSYSNKGKKTGQWIELDDEFEQRAQITYRGKYNINSIKIGMWETWLNYFDDGWKNIQIGGGSYDDSNECLKTGRWIDLGEGFDQMAQVTYNGEYNTKGMKVGKWSIWWNQNGEDKEIGGGSYDESGQGIKIGRWVESGQGFWKSKQVTYCGEYNIQGIKTGRWDIQFNDTNNKQIGGGQYDYSGKGIKTGRWVEVDWSFGWTNQIIFSGEYNMKGLKIGLWLEVDIYKNKILNEKKYYN</sequence>
<keyword evidence="2" id="KW-1185">Reference proteome</keyword>
<dbReference type="PANTHER" id="PTHR33706">
    <property type="entry name" value="MORN VARIANT REPEAT PROTEIN"/>
    <property type="match status" value="1"/>
</dbReference>
<name>A0A8S1R3J6_9CILI</name>
<protein>
    <submittedName>
        <fullName evidence="1">Uncharacterized protein</fullName>
    </submittedName>
</protein>
<organism evidence="1 2">
    <name type="scientific">Paramecium sonneborni</name>
    <dbReference type="NCBI Taxonomy" id="65129"/>
    <lineage>
        <taxon>Eukaryota</taxon>
        <taxon>Sar</taxon>
        <taxon>Alveolata</taxon>
        <taxon>Ciliophora</taxon>
        <taxon>Intramacronucleata</taxon>
        <taxon>Oligohymenophorea</taxon>
        <taxon>Peniculida</taxon>
        <taxon>Parameciidae</taxon>
        <taxon>Paramecium</taxon>
    </lineage>
</organism>
<dbReference type="PANTHER" id="PTHR33706:SF1">
    <property type="entry name" value="TPR REPEAT PROTEIN"/>
    <property type="match status" value="1"/>
</dbReference>
<dbReference type="AlphaFoldDB" id="A0A8S1R3J6"/>
<evidence type="ECO:0000313" key="2">
    <source>
        <dbReference type="Proteomes" id="UP000692954"/>
    </source>
</evidence>
<reference evidence="1" key="1">
    <citation type="submission" date="2021-01" db="EMBL/GenBank/DDBJ databases">
        <authorList>
            <consortium name="Genoscope - CEA"/>
            <person name="William W."/>
        </authorList>
    </citation>
    <scope>NUCLEOTIDE SEQUENCE</scope>
</reference>